<keyword evidence="9" id="KW-0378">Hydrolase</keyword>
<evidence type="ECO:0000256" key="5">
    <source>
        <dbReference type="ARBA" id="ARBA00011921"/>
    </source>
</evidence>
<dbReference type="PROSITE" id="PS00758">
    <property type="entry name" value="ARGE_DAPE_CPG2_1"/>
    <property type="match status" value="1"/>
</dbReference>
<dbReference type="SUPFAM" id="SSF53187">
    <property type="entry name" value="Zn-dependent exopeptidases"/>
    <property type="match status" value="1"/>
</dbReference>
<evidence type="ECO:0000256" key="12">
    <source>
        <dbReference type="ARBA" id="ARBA00051301"/>
    </source>
</evidence>
<dbReference type="Gene3D" id="3.30.70.360">
    <property type="match status" value="1"/>
</dbReference>
<dbReference type="Gene3D" id="3.40.630.10">
    <property type="entry name" value="Zn peptidases"/>
    <property type="match status" value="1"/>
</dbReference>
<evidence type="ECO:0000256" key="6">
    <source>
        <dbReference type="ARBA" id="ARBA00016853"/>
    </source>
</evidence>
<feature type="domain" description="Peptidase M20 dimerisation" evidence="13">
    <location>
        <begin position="198"/>
        <end position="296"/>
    </location>
</feature>
<comment type="cofactor">
    <cofactor evidence="2">
        <name>Zn(2+)</name>
        <dbReference type="ChEBI" id="CHEBI:29105"/>
    </cofactor>
</comment>
<evidence type="ECO:0000256" key="11">
    <source>
        <dbReference type="ARBA" id="ARBA00023285"/>
    </source>
</evidence>
<comment type="caution">
    <text evidence="14">The sequence shown here is derived from an EMBL/GenBank/DDBJ whole genome shotgun (WGS) entry which is preliminary data.</text>
</comment>
<evidence type="ECO:0000256" key="3">
    <source>
        <dbReference type="ARBA" id="ARBA00005130"/>
    </source>
</evidence>
<dbReference type="RefSeq" id="WP_344228076.1">
    <property type="nucleotide sequence ID" value="NZ_BAAALH010000002.1"/>
</dbReference>
<dbReference type="Pfam" id="PF01546">
    <property type="entry name" value="Peptidase_M20"/>
    <property type="match status" value="1"/>
</dbReference>
<dbReference type="EMBL" id="JBHSEN010000001">
    <property type="protein sequence ID" value="MFC4429612.1"/>
    <property type="molecule type" value="Genomic_DNA"/>
</dbReference>
<reference evidence="15" key="1">
    <citation type="journal article" date="2019" name="Int. J. Syst. Evol. Microbiol.">
        <title>The Global Catalogue of Microorganisms (GCM) 10K type strain sequencing project: providing services to taxonomists for standard genome sequencing and annotation.</title>
        <authorList>
            <consortium name="The Broad Institute Genomics Platform"/>
            <consortium name="The Broad Institute Genome Sequencing Center for Infectious Disease"/>
            <person name="Wu L."/>
            <person name="Ma J."/>
        </authorList>
    </citation>
    <scope>NUCLEOTIDE SEQUENCE [LARGE SCALE GENOMIC DNA]</scope>
    <source>
        <strain evidence="15">CGMCC 1.12125</strain>
    </source>
</reference>
<name>A0ABV8XYX6_9MICC</name>
<dbReference type="CDD" id="cd08659">
    <property type="entry name" value="M20_ArgE_DapE-like"/>
    <property type="match status" value="1"/>
</dbReference>
<evidence type="ECO:0000259" key="13">
    <source>
        <dbReference type="Pfam" id="PF07687"/>
    </source>
</evidence>
<sequence length="406" mass="42196">MTIEQLTYTPTPFEQDVLNLVDEQALIDLTRTLVDAGGENPGGNESKTARALQAAGHARGMHACVDMVVPHRPNMEIELPSGGVVGNGPGLLFLGHSDVVPAGPGWTRSPFESVVENGRIYGRGTSDMKGGLAAVLTAMDALKRAQVPLSGPVRLACTVDEEGLGLGIRHLTKRGLRREFAGCIVAEPTDLKTVVACRGDAFLELEITGVPAHSGRPADGRSAIVAASRLIALVQDDHDRQSLHQDPLLGSATWNVGRIDGGRATSMVAPECKLWVDRRLMPGENPDVILAELLSAADLAGITGDGITLEGTVTMSMPGFRTPVEHPLVSAVHSAVQDAGGPEGIGGWSAACDGGFIAQGLGVPTVVMGPGGLNDQAHQVDESVGVGELALAARAYVLAALRLLSP</sequence>
<dbReference type="SUPFAM" id="SSF55031">
    <property type="entry name" value="Bacterial exopeptidase dimerisation domain"/>
    <property type="match status" value="1"/>
</dbReference>
<dbReference type="InterPro" id="IPR010182">
    <property type="entry name" value="ArgE/DapE"/>
</dbReference>
<proteinExistence type="inferred from homology"/>
<comment type="similarity">
    <text evidence="4">Belongs to the peptidase M20A family.</text>
</comment>
<dbReference type="PANTHER" id="PTHR43808">
    <property type="entry name" value="ACETYLORNITHINE DEACETYLASE"/>
    <property type="match status" value="1"/>
</dbReference>
<keyword evidence="15" id="KW-1185">Reference proteome</keyword>
<evidence type="ECO:0000256" key="9">
    <source>
        <dbReference type="ARBA" id="ARBA00022801"/>
    </source>
</evidence>
<evidence type="ECO:0000256" key="1">
    <source>
        <dbReference type="ARBA" id="ARBA00001941"/>
    </source>
</evidence>
<dbReference type="InterPro" id="IPR001261">
    <property type="entry name" value="ArgE/DapE_CS"/>
</dbReference>
<keyword evidence="10" id="KW-0862">Zinc</keyword>
<comment type="cofactor">
    <cofactor evidence="1">
        <name>Co(2+)</name>
        <dbReference type="ChEBI" id="CHEBI:48828"/>
    </cofactor>
</comment>
<dbReference type="EC" id="3.5.1.18" evidence="5"/>
<organism evidence="14 15">
    <name type="scientific">Citricoccus alkalitolerans</name>
    <dbReference type="NCBI Taxonomy" id="246603"/>
    <lineage>
        <taxon>Bacteria</taxon>
        <taxon>Bacillati</taxon>
        <taxon>Actinomycetota</taxon>
        <taxon>Actinomycetes</taxon>
        <taxon>Micrococcales</taxon>
        <taxon>Micrococcaceae</taxon>
        <taxon>Citricoccus</taxon>
    </lineage>
</organism>
<accession>A0ABV8XYX6</accession>
<gene>
    <name evidence="14" type="ORF">ACFO0K_07950</name>
</gene>
<dbReference type="InterPro" id="IPR002933">
    <property type="entry name" value="Peptidase_M20"/>
</dbReference>
<evidence type="ECO:0000256" key="2">
    <source>
        <dbReference type="ARBA" id="ARBA00001947"/>
    </source>
</evidence>
<evidence type="ECO:0000256" key="4">
    <source>
        <dbReference type="ARBA" id="ARBA00006247"/>
    </source>
</evidence>
<dbReference type="NCBIfam" id="TIGR01910">
    <property type="entry name" value="DapE-ArgE"/>
    <property type="match status" value="1"/>
</dbReference>
<dbReference type="Pfam" id="PF07687">
    <property type="entry name" value="M20_dimer"/>
    <property type="match status" value="1"/>
</dbReference>
<keyword evidence="7" id="KW-0028">Amino-acid biosynthesis</keyword>
<dbReference type="InterPro" id="IPR036264">
    <property type="entry name" value="Bact_exopeptidase_dim_dom"/>
</dbReference>
<keyword evidence="8" id="KW-0479">Metal-binding</keyword>
<evidence type="ECO:0000313" key="15">
    <source>
        <dbReference type="Proteomes" id="UP001595965"/>
    </source>
</evidence>
<evidence type="ECO:0000256" key="8">
    <source>
        <dbReference type="ARBA" id="ARBA00022723"/>
    </source>
</evidence>
<comment type="pathway">
    <text evidence="3">Amino-acid biosynthesis; L-lysine biosynthesis via DAP pathway; LL-2,6-diaminopimelate from (S)-tetrahydrodipicolinate (succinylase route): step 3/3.</text>
</comment>
<dbReference type="InterPro" id="IPR050072">
    <property type="entry name" value="Peptidase_M20A"/>
</dbReference>
<evidence type="ECO:0000256" key="7">
    <source>
        <dbReference type="ARBA" id="ARBA00022605"/>
    </source>
</evidence>
<dbReference type="PANTHER" id="PTHR43808:SF8">
    <property type="entry name" value="PEPTIDASE M20 DIMERISATION DOMAIN-CONTAINING PROTEIN"/>
    <property type="match status" value="1"/>
</dbReference>
<protein>
    <recommendedName>
        <fullName evidence="6">Probable succinyl-diaminopimelate desuccinylase</fullName>
        <ecNumber evidence="5">3.5.1.18</ecNumber>
    </recommendedName>
</protein>
<dbReference type="InterPro" id="IPR011650">
    <property type="entry name" value="Peptidase_M20_dimer"/>
</dbReference>
<dbReference type="Proteomes" id="UP001595965">
    <property type="component" value="Unassembled WGS sequence"/>
</dbReference>
<keyword evidence="11" id="KW-0170">Cobalt</keyword>
<comment type="catalytic activity">
    <reaction evidence="12">
        <text>N-succinyl-(2S,6S)-2,6-diaminopimelate + H2O = (2S,6S)-2,6-diaminopimelate + succinate</text>
        <dbReference type="Rhea" id="RHEA:22608"/>
        <dbReference type="ChEBI" id="CHEBI:15377"/>
        <dbReference type="ChEBI" id="CHEBI:30031"/>
        <dbReference type="ChEBI" id="CHEBI:57609"/>
        <dbReference type="ChEBI" id="CHEBI:58087"/>
        <dbReference type="EC" id="3.5.1.18"/>
    </reaction>
</comment>
<evidence type="ECO:0000313" key="14">
    <source>
        <dbReference type="EMBL" id="MFC4429612.1"/>
    </source>
</evidence>
<evidence type="ECO:0000256" key="10">
    <source>
        <dbReference type="ARBA" id="ARBA00022833"/>
    </source>
</evidence>